<keyword evidence="5" id="KW-1185">Reference proteome</keyword>
<gene>
    <name evidence="4" type="ORF">OLEA9_A105148</name>
</gene>
<dbReference type="PROSITE" id="PS51782">
    <property type="entry name" value="LYSM"/>
    <property type="match status" value="1"/>
</dbReference>
<name>A0A8S0RNU0_OLEEU</name>
<feature type="domain" description="LysM" evidence="2">
    <location>
        <begin position="1157"/>
        <end position="1205"/>
    </location>
</feature>
<dbReference type="SUPFAM" id="SSF54106">
    <property type="entry name" value="LysM domain"/>
    <property type="match status" value="1"/>
</dbReference>
<dbReference type="EMBL" id="CACTIH010003668">
    <property type="protein sequence ID" value="CAA2981321.1"/>
    <property type="molecule type" value="Genomic_DNA"/>
</dbReference>
<proteinExistence type="predicted"/>
<dbReference type="InterPro" id="IPR039614">
    <property type="entry name" value="PMI1-like"/>
</dbReference>
<feature type="domain" description="C2 NT-type" evidence="3">
    <location>
        <begin position="90"/>
        <end position="238"/>
    </location>
</feature>
<organism evidence="4 5">
    <name type="scientific">Olea europaea subsp. europaea</name>
    <dbReference type="NCBI Taxonomy" id="158383"/>
    <lineage>
        <taxon>Eukaryota</taxon>
        <taxon>Viridiplantae</taxon>
        <taxon>Streptophyta</taxon>
        <taxon>Embryophyta</taxon>
        <taxon>Tracheophyta</taxon>
        <taxon>Spermatophyta</taxon>
        <taxon>Magnoliopsida</taxon>
        <taxon>eudicotyledons</taxon>
        <taxon>Gunneridae</taxon>
        <taxon>Pentapetalae</taxon>
        <taxon>asterids</taxon>
        <taxon>lamiids</taxon>
        <taxon>Lamiales</taxon>
        <taxon>Oleaceae</taxon>
        <taxon>Oleeae</taxon>
        <taxon>Olea</taxon>
    </lineage>
</organism>
<dbReference type="Pfam" id="PF21745">
    <property type="entry name" value="PMI1_PMIR1-2_C"/>
    <property type="match status" value="1"/>
</dbReference>
<protein>
    <submittedName>
        <fullName evidence="4">Uncharacterized protein</fullName>
    </submittedName>
</protein>
<evidence type="ECO:0000256" key="1">
    <source>
        <dbReference type="SAM" id="MobiDB-lite"/>
    </source>
</evidence>
<feature type="region of interest" description="Disordered" evidence="1">
    <location>
        <begin position="829"/>
        <end position="853"/>
    </location>
</feature>
<dbReference type="Proteomes" id="UP000594638">
    <property type="component" value="Unassembled WGS sequence"/>
</dbReference>
<dbReference type="SMART" id="SM00257">
    <property type="entry name" value="LysM"/>
    <property type="match status" value="1"/>
</dbReference>
<accession>A0A8S0RNU0</accession>
<dbReference type="InterPro" id="IPR036779">
    <property type="entry name" value="LysM_dom_sf"/>
</dbReference>
<dbReference type="OrthoDB" id="2019483at2759"/>
<dbReference type="PANTHER" id="PTHR33414:SF1">
    <property type="entry name" value="PROTEIN PLASTID MOVEMENT IMPAIRED 1-RELATED 1"/>
    <property type="match status" value="1"/>
</dbReference>
<evidence type="ECO:0000259" key="3">
    <source>
        <dbReference type="PROSITE" id="PS51840"/>
    </source>
</evidence>
<evidence type="ECO:0000313" key="4">
    <source>
        <dbReference type="EMBL" id="CAA2981321.1"/>
    </source>
</evidence>
<dbReference type="Gene3D" id="3.10.350.10">
    <property type="entry name" value="LysM domain"/>
    <property type="match status" value="1"/>
</dbReference>
<dbReference type="PROSITE" id="PS51840">
    <property type="entry name" value="C2_NT"/>
    <property type="match status" value="1"/>
</dbReference>
<dbReference type="Gramene" id="OE9A105148T1">
    <property type="protein sequence ID" value="OE9A105148C1"/>
    <property type="gene ID" value="OE9A105148"/>
</dbReference>
<sequence length="1206" mass="133310">MFSKGDDRKKIVENSGNGNFLNDLQTISNALYTNKMWETTATSTVSSRSKFVGKFDSTEHEIKREESNKNIKDSFEEKKSIWSWKSLKALTNARNRRFNCCFSLQVHCIEGLQEFFNDASLVVHWKRKDGELMTQPVRVYKGIAKFEEQLTYSCPIYGTKNGPNRSAKYEAKHFSLYASVYNAPELDLGKHLVDLTRLLPLTLEELEEEKSSGKWTTSFRLSGNTRGASMNVSFGYMVVGNKKSGPSSNSSFSGNQSLRQNSANVPKLLGQFDQENELGIQRAGSYPAMSSISCQSSEYIKDLHEILPTSKSKLCGSVNIVYQKFDEDMSNVSVRHKLESDSFTAPDEPLNEDSVDAVKESLETEHDSKFSVIEEGFEELTKKEVKSQDESLKVAECSAADIHVTDSTIEIPVDEDANLPPLVVETGCDCEFSVTEEGAEAITKEQVKSQGDSLKVAEGSTAEIHGTDSTIEIPVDEDATLHNLVVEISCQKDESSFNDCNSEENKVCPTELLMKELETALICASDLVEELDSQEDETDALCTEDHLDIKSCHRDQEEEKSLSLDDVTEAVASEFLDMLGSENSPFRFSSESEPHSPREHLLRQFEKEVLASGSSLFNFDMDNYSAEVVGDVQMCSGWGNVSGDFHHSSTVVDYEEMAKMETDAMRSKTRASVLEGLESEALMREWGLNEKAFQSSSPSSLGGFGIPIDMPPEEPPRLPPLAEGLGPFVETKNGGFLQSTSPALFRNSKSGGSLIMQVSSPVVVPAEMGSGVMEILQSLASVGIKKLSMQANKLMPLEDINGKTMQQIAWEAAPLLEEPKRQRLLQNESETMQNIPGEQKRVKGKTSGPRSGKLISSSIDSGTLYVSLEDLAPLAMDKIEALSIEGLRIQSGMSDEDGPSNISLHSNGEFSALKGKAVNFGGSIGLERTGGLQLLDVKDNGEDLDGLMGLSLPLDKWMRLDSGEIDDEDLSNERMNKILAAHHATSVDLFRGRSKLEKRRAKGRKWGLLGNNFTVALMVQLHDPLRNYDPVGTPMLALIQVERVFVPLKPKIFGIVSQVRNYEEEEEEPKAAEKIMIEAEKEEEIHEELIPQYKVTQVHVAGLKTEPGKKMKLWGSKNQQNSGSRWLLANGMGKKDKHPMMKSNSVAKSAAPASSSMTTTVQPGDTLWSISSRVHGTGAKWKELAALNPHIRNPNVIFPNESVRLR</sequence>
<dbReference type="InterPro" id="IPR019448">
    <property type="entry name" value="NT-C2"/>
</dbReference>
<reference evidence="4 5" key="1">
    <citation type="submission" date="2019-12" db="EMBL/GenBank/DDBJ databases">
        <authorList>
            <person name="Alioto T."/>
            <person name="Alioto T."/>
            <person name="Gomez Garrido J."/>
        </authorList>
    </citation>
    <scope>NUCLEOTIDE SEQUENCE [LARGE SCALE GENOMIC DNA]</scope>
</reference>
<comment type="caution">
    <text evidence="4">The sequence shown here is derived from an EMBL/GenBank/DDBJ whole genome shotgun (WGS) entry which is preliminary data.</text>
</comment>
<dbReference type="InterPro" id="IPR018392">
    <property type="entry name" value="LysM"/>
</dbReference>
<dbReference type="CDD" id="cd00118">
    <property type="entry name" value="LysM"/>
    <property type="match status" value="1"/>
</dbReference>
<evidence type="ECO:0000313" key="5">
    <source>
        <dbReference type="Proteomes" id="UP000594638"/>
    </source>
</evidence>
<dbReference type="Pfam" id="PF10358">
    <property type="entry name" value="NT-C2"/>
    <property type="match status" value="1"/>
</dbReference>
<dbReference type="AlphaFoldDB" id="A0A8S0RNU0"/>
<dbReference type="InterPro" id="IPR048972">
    <property type="entry name" value="PMI1_PMIR1-2_C"/>
</dbReference>
<dbReference type="Pfam" id="PF01476">
    <property type="entry name" value="LysM"/>
    <property type="match status" value="1"/>
</dbReference>
<dbReference type="PANTHER" id="PTHR33414">
    <property type="entry name" value="PROTEIN PLASTID MOVEMENT IMPAIRED 1-RELATED 1"/>
    <property type="match status" value="1"/>
</dbReference>
<evidence type="ECO:0000259" key="2">
    <source>
        <dbReference type="PROSITE" id="PS51782"/>
    </source>
</evidence>